<dbReference type="InterPro" id="IPR052034">
    <property type="entry name" value="NasD-like"/>
</dbReference>
<comment type="pathway">
    <text evidence="3">Nitrogen metabolism; nitrate reduction (assimilation).</text>
</comment>
<keyword evidence="7" id="KW-0560">Oxidoreductase</keyword>
<proteinExistence type="inferred from homology"/>
<accession>A0A1Q2CGJ2</accession>
<dbReference type="Pfam" id="PF07992">
    <property type="entry name" value="Pyr_redox_2"/>
    <property type="match status" value="1"/>
</dbReference>
<evidence type="ECO:0000256" key="3">
    <source>
        <dbReference type="ARBA" id="ARBA00005096"/>
    </source>
</evidence>
<dbReference type="PANTHER" id="PTHR43809:SF1">
    <property type="entry name" value="NITRITE REDUCTASE (NADH) LARGE SUBUNIT"/>
    <property type="match status" value="1"/>
</dbReference>
<gene>
    <name evidence="10" type="ORF">RPIT_10895</name>
</gene>
<dbReference type="GO" id="GO:0016491">
    <property type="term" value="F:oxidoreductase activity"/>
    <property type="evidence" value="ECO:0007669"/>
    <property type="project" value="UniProtKB-KW"/>
</dbReference>
<comment type="cofactor">
    <cofactor evidence="2">
        <name>[4Fe-4S] cluster</name>
        <dbReference type="ChEBI" id="CHEBI:49883"/>
    </cofactor>
</comment>
<dbReference type="InterPro" id="IPR023753">
    <property type="entry name" value="FAD/NAD-binding_dom"/>
</dbReference>
<dbReference type="GO" id="GO:0051536">
    <property type="term" value="F:iron-sulfur cluster binding"/>
    <property type="evidence" value="ECO:0007669"/>
    <property type="project" value="UniProtKB-KW"/>
</dbReference>
<evidence type="ECO:0000256" key="5">
    <source>
        <dbReference type="ARBA" id="ARBA00022617"/>
    </source>
</evidence>
<evidence type="ECO:0000256" key="6">
    <source>
        <dbReference type="ARBA" id="ARBA00022723"/>
    </source>
</evidence>
<comment type="similarity">
    <text evidence="4">Belongs to the nitrite and sulfite reductase 4Fe-4S domain family.</text>
</comment>
<evidence type="ECO:0000313" key="10">
    <source>
        <dbReference type="EMBL" id="AQP45238.1"/>
    </source>
</evidence>
<dbReference type="Gene3D" id="3.50.50.60">
    <property type="entry name" value="FAD/NAD(P)-binding domain"/>
    <property type="match status" value="2"/>
</dbReference>
<keyword evidence="8" id="KW-0408">Iron</keyword>
<dbReference type="Pfam" id="PF04324">
    <property type="entry name" value="Fer2_BFD"/>
    <property type="match status" value="1"/>
</dbReference>
<dbReference type="Proteomes" id="UP000188324">
    <property type="component" value="Chromosome"/>
</dbReference>
<keyword evidence="5" id="KW-0349">Heme</keyword>
<evidence type="ECO:0000256" key="8">
    <source>
        <dbReference type="ARBA" id="ARBA00023004"/>
    </source>
</evidence>
<keyword evidence="6" id="KW-0479">Metal-binding</keyword>
<keyword evidence="11" id="KW-1185">Reference proteome</keyword>
<dbReference type="Gene3D" id="1.10.10.1100">
    <property type="entry name" value="BFD-like [2Fe-2S]-binding domain"/>
    <property type="match status" value="1"/>
</dbReference>
<dbReference type="InterPro" id="IPR036188">
    <property type="entry name" value="FAD/NAD-bd_sf"/>
</dbReference>
<dbReference type="PRINTS" id="PR00411">
    <property type="entry name" value="PNDRDTASEI"/>
</dbReference>
<evidence type="ECO:0000256" key="7">
    <source>
        <dbReference type="ARBA" id="ARBA00023002"/>
    </source>
</evidence>
<protein>
    <submittedName>
        <fullName evidence="10">Uncharacterized protein</fullName>
    </submittedName>
</protein>
<comment type="cofactor">
    <cofactor evidence="1">
        <name>siroheme</name>
        <dbReference type="ChEBI" id="CHEBI:60052"/>
    </cofactor>
</comment>
<dbReference type="AlphaFoldDB" id="A0A1Q2CGJ2"/>
<dbReference type="EMBL" id="CP019605">
    <property type="protein sequence ID" value="AQP45238.1"/>
    <property type="molecule type" value="Genomic_DNA"/>
</dbReference>
<evidence type="ECO:0000256" key="2">
    <source>
        <dbReference type="ARBA" id="ARBA00001966"/>
    </source>
</evidence>
<dbReference type="RefSeq" id="WP_077343107.1">
    <property type="nucleotide sequence ID" value="NZ_CP019605.1"/>
</dbReference>
<dbReference type="OrthoDB" id="9768666at2"/>
<evidence type="ECO:0000256" key="9">
    <source>
        <dbReference type="ARBA" id="ARBA00023014"/>
    </source>
</evidence>
<dbReference type="InterPro" id="IPR007419">
    <property type="entry name" value="BFD-like_2Fe2S-bd_dom"/>
</dbReference>
<dbReference type="KEGG" id="tfl:RPIT_10895"/>
<organism evidence="10 11">
    <name type="scientific">Tessaracoccus flavus</name>
    <dbReference type="NCBI Taxonomy" id="1610493"/>
    <lineage>
        <taxon>Bacteria</taxon>
        <taxon>Bacillati</taxon>
        <taxon>Actinomycetota</taxon>
        <taxon>Actinomycetes</taxon>
        <taxon>Propionibacteriales</taxon>
        <taxon>Propionibacteriaceae</taxon>
        <taxon>Tessaracoccus</taxon>
    </lineage>
</organism>
<keyword evidence="9" id="KW-0411">Iron-sulfur</keyword>
<evidence type="ECO:0000256" key="1">
    <source>
        <dbReference type="ARBA" id="ARBA00001929"/>
    </source>
</evidence>
<dbReference type="InterPro" id="IPR041854">
    <property type="entry name" value="BFD-like_2Fe2S-bd_dom_sf"/>
</dbReference>
<dbReference type="STRING" id="1610493.RPIT_10895"/>
<dbReference type="SUPFAM" id="SSF51905">
    <property type="entry name" value="FAD/NAD(P)-binding domain"/>
    <property type="match status" value="1"/>
</dbReference>
<dbReference type="PRINTS" id="PR00368">
    <property type="entry name" value="FADPNR"/>
</dbReference>
<evidence type="ECO:0000256" key="4">
    <source>
        <dbReference type="ARBA" id="ARBA00010429"/>
    </source>
</evidence>
<name>A0A1Q2CGJ2_9ACTN</name>
<reference evidence="10 11" key="1">
    <citation type="journal article" date="2016" name="Int. J. Syst. Evol. Microbiol.">
        <title>Tessaracoccus flavus sp. nov., isolated from the drainage system of a lindane-producing factory.</title>
        <authorList>
            <person name="Kumari R."/>
            <person name="Singh P."/>
            <person name="Schumann P."/>
            <person name="Lal R."/>
        </authorList>
    </citation>
    <scope>NUCLEOTIDE SEQUENCE [LARGE SCALE GENOMIC DNA]</scope>
    <source>
        <strain evidence="10 11">RP1T</strain>
    </source>
</reference>
<sequence length="493" mass="50826">MSHRIVVVGHGMVGHRFLADLAAHRLEGTRTTVLGDEPHPAYNRILLPDVLLGRSDLAGLTLPETPGVRLLRGRRAATIDRLRGVVVDSTGEEHPFDTLVLALGADPVFPTVDGVVGADGNPLPGVAALRTWDDAHRVRSAAEEGARVVVMGGGVLGVEAAVALAAAGSEVTVVHRGSTPLDRQFDADSGAVVRAGLADLGITTLVDVRVSGVERRRDGTLASVRLTDERHIPADLLLVAIGVRPRTRLAEEADLGVRNGILVNDSCRTDDPAIYAIGDCARTPRGCSGLVGPGWEQARVLAHHLAERISGRSRPRPVLGADGGVFRVKAEGLEAVTMGEFPDDEFTPGAARVLSLTDPAGRRRVRLAVADGLLVGATCVGDPQVAADLTVAFDSRTPVPDDPAALLARPLAGASAPASVVDLPETAVVCRCNAVTKSAITAAVAAGADTAEAVANATRASTGCGSCTSDVCRLVSALGEAGGSRSLDRVTVA</sequence>
<dbReference type="GO" id="GO:0046872">
    <property type="term" value="F:metal ion binding"/>
    <property type="evidence" value="ECO:0007669"/>
    <property type="project" value="UniProtKB-KW"/>
</dbReference>
<evidence type="ECO:0000313" key="11">
    <source>
        <dbReference type="Proteomes" id="UP000188324"/>
    </source>
</evidence>
<dbReference type="PANTHER" id="PTHR43809">
    <property type="entry name" value="NITRITE REDUCTASE (NADH) LARGE SUBUNIT"/>
    <property type="match status" value="1"/>
</dbReference>